<dbReference type="PROSITE" id="PS01129">
    <property type="entry name" value="PSI_RLU"/>
    <property type="match status" value="1"/>
</dbReference>
<evidence type="ECO:0000256" key="7">
    <source>
        <dbReference type="ARBA" id="ARBA00041803"/>
    </source>
</evidence>
<evidence type="ECO:0000256" key="8">
    <source>
        <dbReference type="ARBA" id="ARBA00041975"/>
    </source>
</evidence>
<evidence type="ECO:0000256" key="2">
    <source>
        <dbReference type="ARBA" id="ARBA00023235"/>
    </source>
</evidence>
<evidence type="ECO:0000259" key="10">
    <source>
        <dbReference type="Pfam" id="PF00849"/>
    </source>
</evidence>
<accession>A0A1M5YG85</accession>
<dbReference type="Pfam" id="PF00849">
    <property type="entry name" value="PseudoU_synth_2"/>
    <property type="match status" value="1"/>
</dbReference>
<protein>
    <recommendedName>
        <fullName evidence="6">tRNA pseudouridine synthase C</fullName>
        <ecNumber evidence="5">5.4.99.26</ecNumber>
    </recommendedName>
    <alternativeName>
        <fullName evidence="8">tRNA pseudouridine(65) synthase</fullName>
    </alternativeName>
    <alternativeName>
        <fullName evidence="9">tRNA pseudouridylate synthase C</fullName>
    </alternativeName>
    <alternativeName>
        <fullName evidence="7">tRNA-uridine isomerase C</fullName>
    </alternativeName>
</protein>
<dbReference type="Gene3D" id="3.30.2350.10">
    <property type="entry name" value="Pseudouridine synthase"/>
    <property type="match status" value="1"/>
</dbReference>
<dbReference type="GO" id="GO:0000455">
    <property type="term" value="P:enzyme-directed rRNA pseudouridine synthesis"/>
    <property type="evidence" value="ECO:0007669"/>
    <property type="project" value="TreeGrafter"/>
</dbReference>
<dbReference type="InterPro" id="IPR020103">
    <property type="entry name" value="PsdUridine_synth_cat_dom_sf"/>
</dbReference>
<dbReference type="SUPFAM" id="SSF55120">
    <property type="entry name" value="Pseudouridine synthase"/>
    <property type="match status" value="1"/>
</dbReference>
<reference evidence="11 12" key="1">
    <citation type="submission" date="2016-11" db="EMBL/GenBank/DDBJ databases">
        <authorList>
            <person name="Jaros S."/>
            <person name="Januszkiewicz K."/>
            <person name="Wedrychowicz H."/>
        </authorList>
    </citation>
    <scope>NUCLEOTIDE SEQUENCE [LARGE SCALE GENOMIC DNA]</scope>
    <source>
        <strain evidence="11 12">DSM 16917</strain>
    </source>
</reference>
<keyword evidence="12" id="KW-1185">Reference proteome</keyword>
<comment type="catalytic activity">
    <reaction evidence="3">
        <text>uridine(65) in tRNA = pseudouridine(65) in tRNA</text>
        <dbReference type="Rhea" id="RHEA:42536"/>
        <dbReference type="Rhea" id="RHEA-COMP:10103"/>
        <dbReference type="Rhea" id="RHEA-COMP:10104"/>
        <dbReference type="ChEBI" id="CHEBI:65314"/>
        <dbReference type="ChEBI" id="CHEBI:65315"/>
        <dbReference type="EC" id="5.4.99.26"/>
    </reaction>
</comment>
<dbReference type="EC" id="5.4.99.26" evidence="5"/>
<evidence type="ECO:0000313" key="12">
    <source>
        <dbReference type="Proteomes" id="UP000184268"/>
    </source>
</evidence>
<dbReference type="InterPro" id="IPR006145">
    <property type="entry name" value="PsdUridine_synth_RsuA/RluA"/>
</dbReference>
<dbReference type="STRING" id="299255.SAMN02745129_4197"/>
<dbReference type="NCBIfam" id="NF008321">
    <property type="entry name" value="PRK11112.1"/>
    <property type="match status" value="1"/>
</dbReference>
<dbReference type="Proteomes" id="UP000184268">
    <property type="component" value="Unassembled WGS sequence"/>
</dbReference>
<evidence type="ECO:0000256" key="6">
    <source>
        <dbReference type="ARBA" id="ARBA00040675"/>
    </source>
</evidence>
<dbReference type="PANTHER" id="PTHR21600:SF56">
    <property type="entry name" value="TRNA PSEUDOURIDINE SYNTHASE C"/>
    <property type="match status" value="1"/>
</dbReference>
<dbReference type="PANTHER" id="PTHR21600">
    <property type="entry name" value="MITOCHONDRIAL RNA PSEUDOURIDINE SYNTHASE"/>
    <property type="match status" value="1"/>
</dbReference>
<dbReference type="OrthoDB" id="9785808at2"/>
<dbReference type="GO" id="GO:0008033">
    <property type="term" value="P:tRNA processing"/>
    <property type="evidence" value="ECO:0007669"/>
    <property type="project" value="UniProtKB-KW"/>
</dbReference>
<organism evidence="11 12">
    <name type="scientific">Ferrimonas marina</name>
    <dbReference type="NCBI Taxonomy" id="299255"/>
    <lineage>
        <taxon>Bacteria</taxon>
        <taxon>Pseudomonadati</taxon>
        <taxon>Pseudomonadota</taxon>
        <taxon>Gammaproteobacteria</taxon>
        <taxon>Alteromonadales</taxon>
        <taxon>Ferrimonadaceae</taxon>
        <taxon>Ferrimonas</taxon>
    </lineage>
</organism>
<dbReference type="InterPro" id="IPR050188">
    <property type="entry name" value="RluA_PseudoU_synthase"/>
</dbReference>
<keyword evidence="2" id="KW-0413">Isomerase</keyword>
<dbReference type="CDD" id="cd02563">
    <property type="entry name" value="PseudoU_synth_TruC"/>
    <property type="match status" value="1"/>
</dbReference>
<gene>
    <name evidence="11" type="ORF">SAMN02745129_4197</name>
</gene>
<dbReference type="GO" id="GO:0160149">
    <property type="term" value="F:tRNA pseudouridine(65) synthase activity"/>
    <property type="evidence" value="ECO:0007669"/>
    <property type="project" value="UniProtKB-EC"/>
</dbReference>
<name>A0A1M5YG85_9GAMM</name>
<dbReference type="RefSeq" id="WP_067660593.1">
    <property type="nucleotide sequence ID" value="NZ_FQXG01000007.1"/>
</dbReference>
<evidence type="ECO:0000313" key="11">
    <source>
        <dbReference type="EMBL" id="SHI10868.1"/>
    </source>
</evidence>
<dbReference type="InterPro" id="IPR006224">
    <property type="entry name" value="PsdUridine_synth_RluA-like_CS"/>
</dbReference>
<evidence type="ECO:0000256" key="9">
    <source>
        <dbReference type="ARBA" id="ARBA00043049"/>
    </source>
</evidence>
<evidence type="ECO:0000256" key="4">
    <source>
        <dbReference type="ARBA" id="ARBA00037670"/>
    </source>
</evidence>
<dbReference type="AlphaFoldDB" id="A0A1M5YG85"/>
<evidence type="ECO:0000256" key="1">
    <source>
        <dbReference type="ARBA" id="ARBA00022694"/>
    </source>
</evidence>
<feature type="domain" description="Pseudouridine synthase RsuA/RluA-like" evidence="10">
    <location>
        <begin position="10"/>
        <end position="170"/>
    </location>
</feature>
<keyword evidence="1" id="KW-0819">tRNA processing</keyword>
<sequence length="262" mass="30043">MIEILYEDEHLVAVHKPSGLLVHRSWLDRHETQFAMQMTRDAVGCHVFPVHRLDRPTSGVLLFAKSSEVARTLSAQLEAHQVEKHYLALVRGYLNQSGSLDYPLKEELDKIADKHADPDKAPQEAVTDYRPLRQVELPIPVSRYPSARYTLMHLMPKTGRKHQLRRHMAHLRHPIIGDTTHGDRHHNKLYRNEFDLQRLWLVAKGMGLRHPVSGTPLWIEAPLESQWQPLLARFGWPQQQEYYQIRSDALAAGPGAVPSSAP</sequence>
<comment type="function">
    <text evidence="4">Responsible for synthesis of pseudouridine from uracil-65 in transfer RNAs.</text>
</comment>
<dbReference type="GO" id="GO:0003723">
    <property type="term" value="F:RNA binding"/>
    <property type="evidence" value="ECO:0007669"/>
    <property type="project" value="InterPro"/>
</dbReference>
<proteinExistence type="predicted"/>
<evidence type="ECO:0000256" key="3">
    <source>
        <dbReference type="ARBA" id="ARBA00036607"/>
    </source>
</evidence>
<evidence type="ECO:0000256" key="5">
    <source>
        <dbReference type="ARBA" id="ARBA00038943"/>
    </source>
</evidence>
<dbReference type="EMBL" id="FQXG01000007">
    <property type="protein sequence ID" value="SHI10868.1"/>
    <property type="molecule type" value="Genomic_DNA"/>
</dbReference>